<evidence type="ECO:0000313" key="3">
    <source>
        <dbReference type="Proteomes" id="UP000286415"/>
    </source>
</evidence>
<reference evidence="2 3" key="2">
    <citation type="journal article" date="2021" name="Genomics">
        <title>High-quality reference genome for Clonorchis sinensis.</title>
        <authorList>
            <person name="Young N.D."/>
            <person name="Stroehlein A.J."/>
            <person name="Kinkar L."/>
            <person name="Wang T."/>
            <person name="Sohn W.M."/>
            <person name="Chang B.C.H."/>
            <person name="Kaur P."/>
            <person name="Weisz D."/>
            <person name="Dudchenko O."/>
            <person name="Aiden E.L."/>
            <person name="Korhonen P.K."/>
            <person name="Gasser R.B."/>
        </authorList>
    </citation>
    <scope>NUCLEOTIDE SEQUENCE [LARGE SCALE GENOMIC DNA]</scope>
    <source>
        <strain evidence="2">Cs-k2</strain>
    </source>
</reference>
<sequence>MFRRVGAQLPGSLHEPQIIRHVMLMRICSRLKAVHTDFAHQDTRGYCDNYAFATAIRLDFDSTRTFWQCLHFQTQTENRATCTPLTPVTRHFLQRLQSSIERGTRTTSWRNWKFETLPGCPSLDRSRRGGEVGFQPLTFRSQILVHRRIPAPLATSVLSSLKMCQIVRPQRPSRRQISSSSSSSSFSADETARMLCN</sequence>
<feature type="non-terminal residue" evidence="2">
    <location>
        <position position="197"/>
    </location>
</feature>
<protein>
    <submittedName>
        <fullName evidence="2">Uncharacterized protein</fullName>
    </submittedName>
</protein>
<dbReference type="Proteomes" id="UP000286415">
    <property type="component" value="Unassembled WGS sequence"/>
</dbReference>
<evidence type="ECO:0000313" key="2">
    <source>
        <dbReference type="EMBL" id="KAG5453757.1"/>
    </source>
</evidence>
<name>A0A3R7CEG0_CLOSI</name>
<reference evidence="2 3" key="1">
    <citation type="journal article" date="2018" name="Biotechnol. Adv.">
        <title>Improved genomic resources and new bioinformatic workflow for the carcinogenic parasite Clonorchis sinensis: Biotechnological implications.</title>
        <authorList>
            <person name="Wang D."/>
            <person name="Korhonen P.K."/>
            <person name="Gasser R.B."/>
            <person name="Young N.D."/>
        </authorList>
    </citation>
    <scope>NUCLEOTIDE SEQUENCE [LARGE SCALE GENOMIC DNA]</scope>
    <source>
        <strain evidence="2">Cs-k2</strain>
    </source>
</reference>
<comment type="caution">
    <text evidence="2">The sequence shown here is derived from an EMBL/GenBank/DDBJ whole genome shotgun (WGS) entry which is preliminary data.</text>
</comment>
<accession>A0A3R7CEG0</accession>
<dbReference type="EMBL" id="NIRI02000010">
    <property type="protein sequence ID" value="KAG5453757.1"/>
    <property type="molecule type" value="Genomic_DNA"/>
</dbReference>
<evidence type="ECO:0000256" key="1">
    <source>
        <dbReference type="SAM" id="MobiDB-lite"/>
    </source>
</evidence>
<proteinExistence type="predicted"/>
<keyword evidence="3" id="KW-1185">Reference proteome</keyword>
<feature type="compositionally biased region" description="Low complexity" evidence="1">
    <location>
        <begin position="178"/>
        <end position="187"/>
    </location>
</feature>
<dbReference type="InParanoid" id="A0A3R7CEG0"/>
<feature type="region of interest" description="Disordered" evidence="1">
    <location>
        <begin position="169"/>
        <end position="197"/>
    </location>
</feature>
<gene>
    <name evidence="2" type="ORF">CSKR_102378</name>
</gene>
<dbReference type="AlphaFoldDB" id="A0A3R7CEG0"/>
<organism evidence="2 3">
    <name type="scientific">Clonorchis sinensis</name>
    <name type="common">Chinese liver fluke</name>
    <dbReference type="NCBI Taxonomy" id="79923"/>
    <lineage>
        <taxon>Eukaryota</taxon>
        <taxon>Metazoa</taxon>
        <taxon>Spiralia</taxon>
        <taxon>Lophotrochozoa</taxon>
        <taxon>Platyhelminthes</taxon>
        <taxon>Trematoda</taxon>
        <taxon>Digenea</taxon>
        <taxon>Opisthorchiida</taxon>
        <taxon>Opisthorchiata</taxon>
        <taxon>Opisthorchiidae</taxon>
        <taxon>Clonorchis</taxon>
    </lineage>
</organism>